<dbReference type="PROSITE" id="PS51318">
    <property type="entry name" value="TAT"/>
    <property type="match status" value="1"/>
</dbReference>
<accession>A0A5K7XA92</accession>
<name>A0A5K7XA92_9BACT</name>
<gene>
    <name evidence="2" type="ORF">PLANPX_2449</name>
</gene>
<dbReference type="AlphaFoldDB" id="A0A5K7XA92"/>
<sequence>MAYQRRTFLGQSAAFALSAPLLTAVSTKADTSVASDDGELLVRNTPQTIEADGKLRLEFGDELMVMNRGLQPYMLCTKYGTLIVQAQTPDKPAPTPRMHYPYAMPTNVSRDMGKTWTNIPLKPGENGLNLEGGAVQLASGRIVALDTYVTPGKTPGKGVGQLYVSDDDWRTLEGPIDVEFNLPGIDFYATKDDGGHPHDAERVHRRIIALPNGDLLTTVYGTMKGDNTPSTYRPTMMKTRVMLVRSTDEGRSWDLVSTVAVDPAVGTEGFNEPVIARVSGGKHPGRLICFIRTGRDLYETTSDDEGNTWSQPRPRIFAGLDIHRTELWADMFRRTKGASGKLLDENNPDELKGAVVDPDLVELRSGILVAAFGVRVPQKACWPHAQHHWNGNYLAFSRDQGDTWSNVVRLTSGVPTTHYMAIAETPEDNKLFVAYDYGFWGRNPRYIYGRTASVEPQAG</sequence>
<dbReference type="InterPro" id="IPR006311">
    <property type="entry name" value="TAT_signal"/>
</dbReference>
<dbReference type="KEGG" id="lpav:PLANPX_2449"/>
<dbReference type="Gene3D" id="2.120.10.10">
    <property type="match status" value="1"/>
</dbReference>
<dbReference type="Proteomes" id="UP000326837">
    <property type="component" value="Chromosome"/>
</dbReference>
<dbReference type="RefSeq" id="WP_152098732.1">
    <property type="nucleotide sequence ID" value="NZ_AP021861.1"/>
</dbReference>
<keyword evidence="3" id="KW-1185">Reference proteome</keyword>
<proteinExistence type="predicted"/>
<protein>
    <recommendedName>
        <fullName evidence="4">Sialidase domain-containing protein</fullName>
    </recommendedName>
</protein>
<keyword evidence="1" id="KW-0732">Signal</keyword>
<evidence type="ECO:0000313" key="2">
    <source>
        <dbReference type="EMBL" id="BBO32837.1"/>
    </source>
</evidence>
<organism evidence="2 3">
    <name type="scientific">Lacipirellula parvula</name>
    <dbReference type="NCBI Taxonomy" id="2650471"/>
    <lineage>
        <taxon>Bacteria</taxon>
        <taxon>Pseudomonadati</taxon>
        <taxon>Planctomycetota</taxon>
        <taxon>Planctomycetia</taxon>
        <taxon>Pirellulales</taxon>
        <taxon>Lacipirellulaceae</taxon>
        <taxon>Lacipirellula</taxon>
    </lineage>
</organism>
<dbReference type="InterPro" id="IPR036278">
    <property type="entry name" value="Sialidase_sf"/>
</dbReference>
<feature type="chain" id="PRO_5025060541" description="Sialidase domain-containing protein" evidence="1">
    <location>
        <begin position="25"/>
        <end position="459"/>
    </location>
</feature>
<reference evidence="3" key="1">
    <citation type="submission" date="2019-10" db="EMBL/GenBank/DDBJ databases">
        <title>Lacipirellula parvula gen. nov., sp. nov., representing a lineage of planctomycetes widespread in freshwater anoxic habitats, and description of the family Lacipirellulaceae.</title>
        <authorList>
            <person name="Dedysh S.N."/>
            <person name="Kulichevskaya I.S."/>
            <person name="Beletsky A.V."/>
            <person name="Rakitin A.L."/>
            <person name="Mardanov A.V."/>
            <person name="Ivanova A.A."/>
            <person name="Saltykova V.X."/>
            <person name="Rijpstra W.I.C."/>
            <person name="Sinninghe Damste J.S."/>
            <person name="Ravin N.V."/>
        </authorList>
    </citation>
    <scope>NUCLEOTIDE SEQUENCE [LARGE SCALE GENOMIC DNA]</scope>
    <source>
        <strain evidence="3">PX69</strain>
    </source>
</reference>
<evidence type="ECO:0000313" key="3">
    <source>
        <dbReference type="Proteomes" id="UP000326837"/>
    </source>
</evidence>
<dbReference type="EMBL" id="AP021861">
    <property type="protein sequence ID" value="BBO32837.1"/>
    <property type="molecule type" value="Genomic_DNA"/>
</dbReference>
<evidence type="ECO:0000256" key="1">
    <source>
        <dbReference type="SAM" id="SignalP"/>
    </source>
</evidence>
<dbReference type="CDD" id="cd15482">
    <property type="entry name" value="Sialidase_non-viral"/>
    <property type="match status" value="1"/>
</dbReference>
<dbReference type="SUPFAM" id="SSF50939">
    <property type="entry name" value="Sialidases"/>
    <property type="match status" value="1"/>
</dbReference>
<feature type="signal peptide" evidence="1">
    <location>
        <begin position="1"/>
        <end position="24"/>
    </location>
</feature>
<evidence type="ECO:0008006" key="4">
    <source>
        <dbReference type="Google" id="ProtNLM"/>
    </source>
</evidence>